<dbReference type="SUPFAM" id="SSF81665">
    <property type="entry name" value="Calcium ATPase, transmembrane domain M"/>
    <property type="match status" value="1"/>
</dbReference>
<evidence type="ECO:0000256" key="5">
    <source>
        <dbReference type="ARBA" id="ARBA00022475"/>
    </source>
</evidence>
<keyword evidence="9 14" id="KW-0067">ATP-binding</keyword>
<dbReference type="InterPro" id="IPR006121">
    <property type="entry name" value="HMA_dom"/>
</dbReference>
<dbReference type="Gene3D" id="3.40.50.1000">
    <property type="entry name" value="HAD superfamily/HAD-like"/>
    <property type="match status" value="1"/>
</dbReference>
<keyword evidence="10" id="KW-1278">Translocase</keyword>
<dbReference type="SFLD" id="SFLDS00003">
    <property type="entry name" value="Haloacid_Dehalogenase"/>
    <property type="match status" value="1"/>
</dbReference>
<evidence type="ECO:0000256" key="13">
    <source>
        <dbReference type="ARBA" id="ARBA00023136"/>
    </source>
</evidence>
<dbReference type="SUPFAM" id="SSF56784">
    <property type="entry name" value="HAD-like"/>
    <property type="match status" value="1"/>
</dbReference>
<keyword evidence="7 14" id="KW-0479">Metal-binding</keyword>
<evidence type="ECO:0000256" key="11">
    <source>
        <dbReference type="ARBA" id="ARBA00022989"/>
    </source>
</evidence>
<dbReference type="Gene3D" id="2.70.150.10">
    <property type="entry name" value="Calcium-transporting ATPase, cytoplasmic transduction domain A"/>
    <property type="match status" value="1"/>
</dbReference>
<dbReference type="FunFam" id="2.70.150.10:FF:000020">
    <property type="entry name" value="Copper-exporting P-type ATPase A"/>
    <property type="match status" value="1"/>
</dbReference>
<dbReference type="InterPro" id="IPR023299">
    <property type="entry name" value="ATPase_P-typ_cyto_dom_N"/>
</dbReference>
<keyword evidence="4" id="KW-0813">Transport</keyword>
<evidence type="ECO:0000256" key="6">
    <source>
        <dbReference type="ARBA" id="ARBA00022692"/>
    </source>
</evidence>
<evidence type="ECO:0000256" key="15">
    <source>
        <dbReference type="SAM" id="MobiDB-lite"/>
    </source>
</evidence>
<dbReference type="PANTHER" id="PTHR43520">
    <property type="entry name" value="ATP7, ISOFORM B"/>
    <property type="match status" value="1"/>
</dbReference>
<feature type="transmembrane region" description="Helical" evidence="14">
    <location>
        <begin position="183"/>
        <end position="203"/>
    </location>
</feature>
<comment type="subcellular location">
    <subcellularLocation>
        <location evidence="1">Cell membrane</location>
        <topology evidence="1">Multi-pass membrane protein</topology>
    </subcellularLocation>
</comment>
<dbReference type="InterPro" id="IPR027256">
    <property type="entry name" value="P-typ_ATPase_IB"/>
</dbReference>
<sequence>MSLAAEGKSPAAASDAAAPGAAGPPAAGHVVLDITGMTCAACAGRVEAALRRVPGVASASVNLALERADVAVTAAEVTPAALAAAVERTGFGAQPRATSAAERRRDEEAREQERLFAERQQLRHLVVAAALTLPLVLPMVAAPFGAHWHFDPWFELALATPVQLVVGARFYKAAFAALRAGSGNMDLLVALGTTAAYLFSLAMVLTRGEAATGHLYFEGSAAVITLVVFGKWLEARAKRGTTAAIRALMTLRPERARVLRDGGEVEIGIDAVRAGDRVVVRPGERIPVDGTVAEGESEADESLVTGESVPVVKRPGDKVTAGALNGVGRLIVAAVAVGEDTTLARIIRLVENAQAGKAPVQRLVDRVSAVFVPAVVLIALVAFAGWLVAGQGLESALVAAVSVLVIACPCALGLATPAALVAGTGAAARAGILVKDIEALERAAAVDTVVFDKTGTLTEGRPALTEAVPLDPALDRDTLLRLAAAVQTGSEHPLAAAVLAAVPQVALAPVADFRALVGRGVVGTVEGRRVAIGNRDLMAELGIDLAAASPVLDRIEAEARTAVVVAADGRAIGVLGIADPLRPESAAAVALLAARGVRAEMLTGDSEAVAAKVAGALGLSAYRASVKPADKSGALAALKAAGRTPAMVGDGINDAPALAAAEVGIALGTGADVAVEAAPVTLMRADPRLVAAALDISRRTVRKIRQNLFWAFVYNVIGLPLAAFGVLTPALAGAAMAMSSVSVVTNSLWLKRWRPDFSATAGEPHR</sequence>
<dbReference type="PRINTS" id="PR00943">
    <property type="entry name" value="CUATPASE"/>
</dbReference>
<feature type="transmembrane region" description="Helical" evidence="14">
    <location>
        <begin position="125"/>
        <end position="146"/>
    </location>
</feature>
<feature type="transmembrane region" description="Helical" evidence="14">
    <location>
        <begin position="215"/>
        <end position="233"/>
    </location>
</feature>
<dbReference type="GO" id="GO:0060003">
    <property type="term" value="P:copper ion export"/>
    <property type="evidence" value="ECO:0007669"/>
    <property type="project" value="UniProtKB-ARBA"/>
</dbReference>
<evidence type="ECO:0000256" key="10">
    <source>
        <dbReference type="ARBA" id="ARBA00022967"/>
    </source>
</evidence>
<dbReference type="InterPro" id="IPR018303">
    <property type="entry name" value="ATPase_P-typ_P_site"/>
</dbReference>
<dbReference type="InterPro" id="IPR023298">
    <property type="entry name" value="ATPase_P-typ_TM_dom_sf"/>
</dbReference>
<comment type="caution">
    <text evidence="17">The sequence shown here is derived from an EMBL/GenBank/DDBJ whole genome shotgun (WGS) entry which is preliminary data.</text>
</comment>
<dbReference type="InterPro" id="IPR017969">
    <property type="entry name" value="Heavy-metal-associated_CS"/>
</dbReference>
<feature type="transmembrane region" description="Helical" evidence="14">
    <location>
        <begin position="395"/>
        <end position="422"/>
    </location>
</feature>
<evidence type="ECO:0000256" key="3">
    <source>
        <dbReference type="ARBA" id="ARBA00012517"/>
    </source>
</evidence>
<keyword evidence="13 14" id="KW-0472">Membrane</keyword>
<dbReference type="Pfam" id="PF00702">
    <property type="entry name" value="Hydrolase"/>
    <property type="match status" value="1"/>
</dbReference>
<keyword evidence="18" id="KW-1185">Reference proteome</keyword>
<dbReference type="SFLD" id="SFLDF00027">
    <property type="entry name" value="p-type_atpase"/>
    <property type="match status" value="1"/>
</dbReference>
<dbReference type="CDD" id="cd00371">
    <property type="entry name" value="HMA"/>
    <property type="match status" value="1"/>
</dbReference>
<dbReference type="AlphaFoldDB" id="A0A3S4B199"/>
<gene>
    <name evidence="17" type="primary">copA_1</name>
    <name evidence="17" type="ORF">RHODGE_RHODGE_01293</name>
</gene>
<dbReference type="FunFam" id="3.30.70.100:FF:000005">
    <property type="entry name" value="Copper-exporting P-type ATPase A"/>
    <property type="match status" value="1"/>
</dbReference>
<dbReference type="EC" id="7.2.2.8" evidence="3"/>
<dbReference type="Pfam" id="PF00122">
    <property type="entry name" value="E1-E2_ATPase"/>
    <property type="match status" value="1"/>
</dbReference>
<dbReference type="InterPro" id="IPR023214">
    <property type="entry name" value="HAD_sf"/>
</dbReference>
<evidence type="ECO:0000313" key="18">
    <source>
        <dbReference type="Proteomes" id="UP000289200"/>
    </source>
</evidence>
<dbReference type="PROSITE" id="PS00154">
    <property type="entry name" value="ATPASE_E1_E2"/>
    <property type="match status" value="1"/>
</dbReference>
<feature type="transmembrane region" description="Helical" evidence="14">
    <location>
        <begin position="367"/>
        <end position="389"/>
    </location>
</feature>
<keyword evidence="11 14" id="KW-1133">Transmembrane helix</keyword>
<name>A0A3S4B199_9BRAD</name>
<feature type="domain" description="HMA" evidence="16">
    <location>
        <begin position="28"/>
        <end position="94"/>
    </location>
</feature>
<evidence type="ECO:0000256" key="14">
    <source>
        <dbReference type="RuleBase" id="RU362081"/>
    </source>
</evidence>
<protein>
    <recommendedName>
        <fullName evidence="3">P-type Cu(+) transporter</fullName>
        <ecNumber evidence="3">7.2.2.8</ecNumber>
    </recommendedName>
</protein>
<dbReference type="GO" id="GO:0005524">
    <property type="term" value="F:ATP binding"/>
    <property type="evidence" value="ECO:0007669"/>
    <property type="project" value="UniProtKB-UniRule"/>
</dbReference>
<dbReference type="Pfam" id="PF00403">
    <property type="entry name" value="HMA"/>
    <property type="match status" value="1"/>
</dbReference>
<dbReference type="NCBIfam" id="TIGR01494">
    <property type="entry name" value="ATPase_P-type"/>
    <property type="match status" value="1"/>
</dbReference>
<evidence type="ECO:0000256" key="12">
    <source>
        <dbReference type="ARBA" id="ARBA00023065"/>
    </source>
</evidence>
<keyword evidence="6 14" id="KW-0812">Transmembrane</keyword>
<dbReference type="GO" id="GO:0055070">
    <property type="term" value="P:copper ion homeostasis"/>
    <property type="evidence" value="ECO:0007669"/>
    <property type="project" value="TreeGrafter"/>
</dbReference>
<keyword evidence="8 14" id="KW-0547">Nucleotide-binding</keyword>
<dbReference type="InterPro" id="IPR036163">
    <property type="entry name" value="HMA_dom_sf"/>
</dbReference>
<feature type="region of interest" description="Disordered" evidence="15">
    <location>
        <begin position="1"/>
        <end position="25"/>
    </location>
</feature>
<dbReference type="SUPFAM" id="SSF81653">
    <property type="entry name" value="Calcium ATPase, transduction domain A"/>
    <property type="match status" value="1"/>
</dbReference>
<evidence type="ECO:0000256" key="9">
    <source>
        <dbReference type="ARBA" id="ARBA00022840"/>
    </source>
</evidence>
<dbReference type="GO" id="GO:0016887">
    <property type="term" value="F:ATP hydrolysis activity"/>
    <property type="evidence" value="ECO:0007669"/>
    <property type="project" value="InterPro"/>
</dbReference>
<evidence type="ECO:0000256" key="8">
    <source>
        <dbReference type="ARBA" id="ARBA00022741"/>
    </source>
</evidence>
<feature type="transmembrane region" description="Helical" evidence="14">
    <location>
        <begin position="733"/>
        <end position="750"/>
    </location>
</feature>
<keyword evidence="12" id="KW-0406">Ion transport</keyword>
<evidence type="ECO:0000313" key="17">
    <source>
        <dbReference type="EMBL" id="VCU06646.1"/>
    </source>
</evidence>
<dbReference type="Gene3D" id="3.30.70.100">
    <property type="match status" value="1"/>
</dbReference>
<evidence type="ECO:0000256" key="7">
    <source>
        <dbReference type="ARBA" id="ARBA00022723"/>
    </source>
</evidence>
<evidence type="ECO:0000256" key="4">
    <source>
        <dbReference type="ARBA" id="ARBA00022448"/>
    </source>
</evidence>
<dbReference type="PROSITE" id="PS50846">
    <property type="entry name" value="HMA_2"/>
    <property type="match status" value="1"/>
</dbReference>
<evidence type="ECO:0000256" key="2">
    <source>
        <dbReference type="ARBA" id="ARBA00006024"/>
    </source>
</evidence>
<evidence type="ECO:0000259" key="16">
    <source>
        <dbReference type="PROSITE" id="PS50846"/>
    </source>
</evidence>
<proteinExistence type="inferred from homology"/>
<dbReference type="GO" id="GO:0043682">
    <property type="term" value="F:P-type divalent copper transporter activity"/>
    <property type="evidence" value="ECO:0007669"/>
    <property type="project" value="TreeGrafter"/>
</dbReference>
<keyword evidence="5 14" id="KW-1003">Cell membrane</keyword>
<evidence type="ECO:0000256" key="1">
    <source>
        <dbReference type="ARBA" id="ARBA00004651"/>
    </source>
</evidence>
<dbReference type="InterPro" id="IPR044492">
    <property type="entry name" value="P_typ_ATPase_HD_dom"/>
</dbReference>
<dbReference type="InterPro" id="IPR008250">
    <property type="entry name" value="ATPase_P-typ_transduc_dom_A_sf"/>
</dbReference>
<accession>A0A3S4B199</accession>
<comment type="similarity">
    <text evidence="2 14">Belongs to the cation transport ATPase (P-type) (TC 3.A.3) family. Type IB subfamily.</text>
</comment>
<dbReference type="PROSITE" id="PS01047">
    <property type="entry name" value="HMA_1"/>
    <property type="match status" value="1"/>
</dbReference>
<dbReference type="PANTHER" id="PTHR43520:SF8">
    <property type="entry name" value="P-TYPE CU(+) TRANSPORTER"/>
    <property type="match status" value="1"/>
</dbReference>
<feature type="transmembrane region" description="Helical" evidence="14">
    <location>
        <begin position="708"/>
        <end position="727"/>
    </location>
</feature>
<dbReference type="SUPFAM" id="SSF55008">
    <property type="entry name" value="HMA, heavy metal-associated domain"/>
    <property type="match status" value="1"/>
</dbReference>
<dbReference type="EMBL" id="UWOC01000111">
    <property type="protein sequence ID" value="VCU06646.1"/>
    <property type="molecule type" value="Genomic_DNA"/>
</dbReference>
<dbReference type="InterPro" id="IPR001757">
    <property type="entry name" value="P_typ_ATPase"/>
</dbReference>
<organism evidence="17 18">
    <name type="scientific">Rhodoplanes serenus</name>
    <dbReference type="NCBI Taxonomy" id="200615"/>
    <lineage>
        <taxon>Bacteria</taxon>
        <taxon>Pseudomonadati</taxon>
        <taxon>Pseudomonadota</taxon>
        <taxon>Alphaproteobacteria</taxon>
        <taxon>Hyphomicrobiales</taxon>
        <taxon>Nitrobacteraceae</taxon>
        <taxon>Rhodoplanes</taxon>
    </lineage>
</organism>
<dbReference type="SFLD" id="SFLDG00002">
    <property type="entry name" value="C1.7:_P-type_atpase_like"/>
    <property type="match status" value="1"/>
</dbReference>
<feature type="transmembrane region" description="Helical" evidence="14">
    <location>
        <begin position="152"/>
        <end position="171"/>
    </location>
</feature>
<dbReference type="GO" id="GO:0140581">
    <property type="term" value="F:P-type monovalent copper transporter activity"/>
    <property type="evidence" value="ECO:0007669"/>
    <property type="project" value="UniProtKB-EC"/>
</dbReference>
<dbReference type="PRINTS" id="PR00119">
    <property type="entry name" value="CATATPASE"/>
</dbReference>
<reference evidence="18" key="1">
    <citation type="submission" date="2018-10" db="EMBL/GenBank/DDBJ databases">
        <authorList>
            <person name="Peiro R."/>
            <person name="Begona"/>
            <person name="Cbmso G."/>
            <person name="Lopez M."/>
            <person name="Gonzalez S."/>
            <person name="Sacristan E."/>
            <person name="Castillo E."/>
        </authorList>
    </citation>
    <scope>NUCLEOTIDE SEQUENCE [LARGE SCALE GENOMIC DNA]</scope>
</reference>
<dbReference type="InterPro" id="IPR059000">
    <property type="entry name" value="ATPase_P-type_domA"/>
</dbReference>
<dbReference type="GO" id="GO:0005507">
    <property type="term" value="F:copper ion binding"/>
    <property type="evidence" value="ECO:0007669"/>
    <property type="project" value="TreeGrafter"/>
</dbReference>
<dbReference type="NCBIfam" id="TIGR01525">
    <property type="entry name" value="ATPase-IB_hvy"/>
    <property type="match status" value="1"/>
</dbReference>
<dbReference type="InterPro" id="IPR036412">
    <property type="entry name" value="HAD-like_sf"/>
</dbReference>
<dbReference type="Gene3D" id="3.40.1110.10">
    <property type="entry name" value="Calcium-transporting ATPase, cytoplasmic domain N"/>
    <property type="match status" value="1"/>
</dbReference>
<dbReference type="Proteomes" id="UP000289200">
    <property type="component" value="Unassembled WGS sequence"/>
</dbReference>
<dbReference type="NCBIfam" id="TIGR01511">
    <property type="entry name" value="ATPase-IB1_Cu"/>
    <property type="match status" value="1"/>
</dbReference>
<dbReference type="GO" id="GO:0005886">
    <property type="term" value="C:plasma membrane"/>
    <property type="evidence" value="ECO:0007669"/>
    <property type="project" value="UniProtKB-SubCell"/>
</dbReference>
<dbReference type="RefSeq" id="WP_207211411.1">
    <property type="nucleotide sequence ID" value="NZ_UWOC01000111.1"/>
</dbReference>
<dbReference type="CDD" id="cd02094">
    <property type="entry name" value="P-type_ATPase_Cu-like"/>
    <property type="match status" value="1"/>
</dbReference>